<feature type="region of interest" description="Disordered" evidence="1">
    <location>
        <begin position="25"/>
        <end position="96"/>
    </location>
</feature>
<gene>
    <name evidence="2" type="primary">gb17713</name>
    <name evidence="2" type="ORF">PR202_gb17713</name>
</gene>
<dbReference type="EMBL" id="BQKI01000081">
    <property type="protein sequence ID" value="GJN29487.1"/>
    <property type="molecule type" value="Genomic_DNA"/>
</dbReference>
<keyword evidence="3" id="KW-1185">Reference proteome</keyword>
<reference evidence="2" key="2">
    <citation type="submission" date="2021-12" db="EMBL/GenBank/DDBJ databases">
        <title>Resequencing data analysis of finger millet.</title>
        <authorList>
            <person name="Hatakeyama M."/>
            <person name="Aluri S."/>
            <person name="Balachadran M.T."/>
            <person name="Sivarajan S.R."/>
            <person name="Poveda L."/>
            <person name="Shimizu-Inatsugi R."/>
            <person name="Schlapbach R."/>
            <person name="Sreeman S.M."/>
            <person name="Shimizu K.K."/>
        </authorList>
    </citation>
    <scope>NUCLEOTIDE SEQUENCE</scope>
</reference>
<comment type="caution">
    <text evidence="2">The sequence shown here is derived from an EMBL/GenBank/DDBJ whole genome shotgun (WGS) entry which is preliminary data.</text>
</comment>
<dbReference type="AlphaFoldDB" id="A0AAV5F3R1"/>
<dbReference type="Proteomes" id="UP001054889">
    <property type="component" value="Unassembled WGS sequence"/>
</dbReference>
<protein>
    <submittedName>
        <fullName evidence="2">Uncharacterized protein</fullName>
    </submittedName>
</protein>
<evidence type="ECO:0000256" key="1">
    <source>
        <dbReference type="SAM" id="MobiDB-lite"/>
    </source>
</evidence>
<evidence type="ECO:0000313" key="2">
    <source>
        <dbReference type="EMBL" id="GJN29487.1"/>
    </source>
</evidence>
<evidence type="ECO:0000313" key="3">
    <source>
        <dbReference type="Proteomes" id="UP001054889"/>
    </source>
</evidence>
<accession>A0AAV5F3R1</accession>
<feature type="region of interest" description="Disordered" evidence="1">
    <location>
        <begin position="142"/>
        <end position="166"/>
    </location>
</feature>
<sequence>MLQRKVVRDIGRSSVLGRRRQRIQLRDNRGHPNDLALHGRLPPGDDVAREPADARRAVTARERADGAGEVGGGREDPRRRVRGHGTERSKRLLHDAVHDRADPLLLLGGGAERLHDPRPQAPELGAGDGRVGGFDRGVDVVQRREEARPAARRARHGAVGEMWALD</sequence>
<reference evidence="2" key="1">
    <citation type="journal article" date="2018" name="DNA Res.">
        <title>Multiple hybrid de novo genome assembly of finger millet, an orphan allotetraploid crop.</title>
        <authorList>
            <person name="Hatakeyama M."/>
            <person name="Aluri S."/>
            <person name="Balachadran M.T."/>
            <person name="Sivarajan S.R."/>
            <person name="Patrignani A."/>
            <person name="Gruter S."/>
            <person name="Poveda L."/>
            <person name="Shimizu-Inatsugi R."/>
            <person name="Baeten J."/>
            <person name="Francoijs K.J."/>
            <person name="Nataraja K.N."/>
            <person name="Reddy Y.A.N."/>
            <person name="Phadnis S."/>
            <person name="Ravikumar R.L."/>
            <person name="Schlapbach R."/>
            <person name="Sreeman S.M."/>
            <person name="Shimizu K.K."/>
        </authorList>
    </citation>
    <scope>NUCLEOTIDE SEQUENCE</scope>
</reference>
<organism evidence="2 3">
    <name type="scientific">Eleusine coracana subsp. coracana</name>
    <dbReference type="NCBI Taxonomy" id="191504"/>
    <lineage>
        <taxon>Eukaryota</taxon>
        <taxon>Viridiplantae</taxon>
        <taxon>Streptophyta</taxon>
        <taxon>Embryophyta</taxon>
        <taxon>Tracheophyta</taxon>
        <taxon>Spermatophyta</taxon>
        <taxon>Magnoliopsida</taxon>
        <taxon>Liliopsida</taxon>
        <taxon>Poales</taxon>
        <taxon>Poaceae</taxon>
        <taxon>PACMAD clade</taxon>
        <taxon>Chloridoideae</taxon>
        <taxon>Cynodonteae</taxon>
        <taxon>Eleusininae</taxon>
        <taxon>Eleusine</taxon>
    </lineage>
</organism>
<proteinExistence type="predicted"/>
<name>A0AAV5F3R1_ELECO</name>
<feature type="compositionally biased region" description="Basic and acidic residues" evidence="1">
    <location>
        <begin position="46"/>
        <end position="96"/>
    </location>
</feature>